<sequence>MFGIFNYTYYFQQSTSNYFVSLFHLYLYGLTFEKNFENIGFSLEVDYSIAKQSTTQKQQSLDILIGLLIYLK</sequence>
<evidence type="ECO:0000313" key="2">
    <source>
        <dbReference type="Proteomes" id="UP000437748"/>
    </source>
</evidence>
<evidence type="ECO:0000313" key="1">
    <source>
        <dbReference type="EMBL" id="KAB8040851.1"/>
    </source>
</evidence>
<dbReference type="Proteomes" id="UP000437748">
    <property type="component" value="Unassembled WGS sequence"/>
</dbReference>
<organism evidence="1 2">
    <name type="scientific">Silvanigrella paludirubra</name>
    <dbReference type="NCBI Taxonomy" id="2499159"/>
    <lineage>
        <taxon>Bacteria</taxon>
        <taxon>Pseudomonadati</taxon>
        <taxon>Bdellovibrionota</taxon>
        <taxon>Oligoflexia</taxon>
        <taxon>Silvanigrellales</taxon>
        <taxon>Silvanigrellaceae</taxon>
        <taxon>Silvanigrella</taxon>
    </lineage>
</organism>
<gene>
    <name evidence="1" type="ORF">GCL60_02680</name>
</gene>
<keyword evidence="2" id="KW-1185">Reference proteome</keyword>
<comment type="caution">
    <text evidence="1">The sequence shown here is derived from an EMBL/GenBank/DDBJ whole genome shotgun (WGS) entry which is preliminary data.</text>
</comment>
<accession>A0A6N6VX09</accession>
<reference evidence="1 2" key="1">
    <citation type="submission" date="2019-10" db="EMBL/GenBank/DDBJ databases">
        <title>New species of Slilvanegrellaceae.</title>
        <authorList>
            <person name="Pitt A."/>
            <person name="Hahn M.W."/>
        </authorList>
    </citation>
    <scope>NUCLEOTIDE SEQUENCE [LARGE SCALE GENOMIC DNA]</scope>
    <source>
        <strain evidence="1 2">SP-Ram-0.45-NSY-1</strain>
    </source>
</reference>
<dbReference type="EMBL" id="WFLM01000001">
    <property type="protein sequence ID" value="KAB8040851.1"/>
    <property type="molecule type" value="Genomic_DNA"/>
</dbReference>
<proteinExistence type="predicted"/>
<name>A0A6N6VX09_9BACT</name>
<dbReference type="RefSeq" id="WP_153418372.1">
    <property type="nucleotide sequence ID" value="NZ_WFLM01000001.1"/>
</dbReference>
<dbReference type="AlphaFoldDB" id="A0A6N6VX09"/>
<protein>
    <submittedName>
        <fullName evidence="1">Uncharacterized protein</fullName>
    </submittedName>
</protein>